<organism evidence="1 2">
    <name type="scientific">Rangifer tarandus platyrhynchus</name>
    <name type="common">Svalbard reindeer</name>
    <dbReference type="NCBI Taxonomy" id="3082113"/>
    <lineage>
        <taxon>Eukaryota</taxon>
        <taxon>Metazoa</taxon>
        <taxon>Chordata</taxon>
        <taxon>Craniata</taxon>
        <taxon>Vertebrata</taxon>
        <taxon>Euteleostomi</taxon>
        <taxon>Mammalia</taxon>
        <taxon>Eutheria</taxon>
        <taxon>Laurasiatheria</taxon>
        <taxon>Artiodactyla</taxon>
        <taxon>Ruminantia</taxon>
        <taxon>Pecora</taxon>
        <taxon>Cervidae</taxon>
        <taxon>Odocoileinae</taxon>
        <taxon>Rangifer</taxon>
    </lineage>
</organism>
<evidence type="ECO:0000313" key="1">
    <source>
        <dbReference type="EMBL" id="CAI9173655.1"/>
    </source>
</evidence>
<dbReference type="EMBL" id="OX460345">
    <property type="protein sequence ID" value="CAI9173655.1"/>
    <property type="molecule type" value="Genomic_DNA"/>
</dbReference>
<dbReference type="Proteomes" id="UP001176941">
    <property type="component" value="Chromosome 34"/>
</dbReference>
<protein>
    <submittedName>
        <fullName evidence="1">Uncharacterized protein</fullName>
    </submittedName>
</protein>
<accession>A0ABN8ZIB7</accession>
<gene>
    <name evidence="1" type="ORF">MRATA1EN1_LOCUS22617</name>
</gene>
<reference evidence="1" key="1">
    <citation type="submission" date="2023-04" db="EMBL/GenBank/DDBJ databases">
        <authorList>
            <consortium name="ELIXIR-Norway"/>
        </authorList>
    </citation>
    <scope>NUCLEOTIDE SEQUENCE [LARGE SCALE GENOMIC DNA]</scope>
</reference>
<name>A0ABN8ZIB7_RANTA</name>
<proteinExistence type="predicted"/>
<keyword evidence="2" id="KW-1185">Reference proteome</keyword>
<evidence type="ECO:0000313" key="2">
    <source>
        <dbReference type="Proteomes" id="UP001176941"/>
    </source>
</evidence>
<sequence length="143" mass="16332">MQEHWLVWKCGRDFLSGFSQWLMLRTVALIVHPDPIPLLGAEPGAPAEPLSVRYWLLGEGSKCSWMWVRSKVRVETRGVLREAPTASHRNPPPYRKVSLGGPVRGQGSGILYQGCSEHILFFKRTMFVNFMYTGKLLKMYLIL</sequence>